<dbReference type="PANTHER" id="PTHR31308">
    <property type="match status" value="1"/>
</dbReference>
<evidence type="ECO:0000313" key="7">
    <source>
        <dbReference type="EMBL" id="RSH94437.1"/>
    </source>
</evidence>
<dbReference type="EMBL" id="RSCD01000002">
    <property type="protein sequence ID" value="RSH94437.1"/>
    <property type="molecule type" value="Genomic_DNA"/>
</dbReference>
<comment type="caution">
    <text evidence="7">The sequence shown here is derived from an EMBL/GenBank/DDBJ whole genome shotgun (WGS) entry which is preliminary data.</text>
</comment>
<evidence type="ECO:0000259" key="5">
    <source>
        <dbReference type="Pfam" id="PF00150"/>
    </source>
</evidence>
<keyword evidence="3" id="KW-0326">Glycosidase</keyword>
<dbReference type="Gene3D" id="3.20.20.80">
    <property type="entry name" value="Glycosidases"/>
    <property type="match status" value="2"/>
</dbReference>
<sequence>MGPAPPSTSPATGRPVPSSYLHSSSAFFRDTSGRAILLRGVNFSGSSKAPLGQPSHQLDNFWEDAESGNLSFVGRPLDLDDGSADTHLARLRAWGFNVLRFVFTWESLEHQGPGKYDLEYIEYLVKVLYKVKEWGFRVFMDPHQDVWSRFSGGSGAPLWTLYACGIDPRNITATYGALLHCEYPSAEDPKPNTFPGMIWGTNYTRLVSQTVFTLFFAGKTYAPKCIIDGVNIQDYLQGHFIDAVGALAKRLSEAPGLFDECIIGWDSMNEPGEGLVGHPDLAKLNPSLRLKKGPMPTPLEGMRLGMGEAVEVETWNFGAMGPSKGQKVVIDPKGKRLWLQPEDEASRGGGKWGWKRGEEWEMGTCIWAQHGVWEPTTSALLKPDYFTTLPSDPSHVVEFTDDFFTFHWMSYASTVRLHHPEAIHFIQAPVFHPPPRLPESFLKNRAASSPHYYDGLTLMTKHWNWFNADALGLIRGKYWSLMQAIKIGDKAIRQSIQDQLGILKDDTAEVLGQYPTLIGELGCPYDMDEKRAYGYVDGGKGEGDYSSQQKAWDCSLNATDGPNCLNYTSWTYVPDNSHQWGDLWNGEDLSLWSADDLATEVYHDESRDDSVPPSVVESSGNNALQDTSFTSLASSATLQVPLGNSSKALSPATIDSGEGVTSSLIIDGARALPAVCRPFPVATVGTPSRIDFDIKSAVFRLSVRVGPEDVSDEKTYTEIYVPFAHYASDLDLGSGSLTTSAPYTDSANTSRASLYPGNDKPKSSRSSTPSNVPQRPLELDVTINPSHGEVEIKGQYVRWYYPAPTSPSSVFGTGTGSGGDAEYTIEISRNGGAIARDEDSLNMPGGWDEVMRMVREIRR</sequence>
<dbReference type="InterPro" id="IPR052066">
    <property type="entry name" value="Glycosphingolipid_Hydrolases"/>
</dbReference>
<proteinExistence type="inferred from homology"/>
<evidence type="ECO:0000256" key="4">
    <source>
        <dbReference type="SAM" id="MobiDB-lite"/>
    </source>
</evidence>
<dbReference type="Pfam" id="PF18564">
    <property type="entry name" value="Glyco_hydro_5_C"/>
    <property type="match status" value="1"/>
</dbReference>
<accession>A0A427YTM9</accession>
<evidence type="ECO:0000256" key="3">
    <source>
        <dbReference type="ARBA" id="ARBA00023295"/>
    </source>
</evidence>
<evidence type="ECO:0000256" key="1">
    <source>
        <dbReference type="ARBA" id="ARBA00005641"/>
    </source>
</evidence>
<dbReference type="GO" id="GO:0050295">
    <property type="term" value="F:steryl-beta-glucosidase activity"/>
    <property type="evidence" value="ECO:0007669"/>
    <property type="project" value="TreeGrafter"/>
</dbReference>
<dbReference type="GO" id="GO:1904462">
    <property type="term" value="P:ergosteryl 3-beta-D-glucoside catabolic process"/>
    <property type="evidence" value="ECO:0007669"/>
    <property type="project" value="TreeGrafter"/>
</dbReference>
<dbReference type="Gene3D" id="2.60.40.1180">
    <property type="entry name" value="Golgi alpha-mannosidase II"/>
    <property type="match status" value="1"/>
</dbReference>
<dbReference type="STRING" id="1890683.A0A427YTM9"/>
<dbReference type="OrthoDB" id="9971853at2759"/>
<keyword evidence="2" id="KW-0378">Hydrolase</keyword>
<feature type="compositionally biased region" description="Polar residues" evidence="4">
    <location>
        <begin position="743"/>
        <end position="752"/>
    </location>
</feature>
<dbReference type="InterPro" id="IPR013780">
    <property type="entry name" value="Glyco_hydro_b"/>
</dbReference>
<dbReference type="PANTHER" id="PTHR31308:SF6">
    <property type="entry name" value="GLYCOSIDE HYDROLASE FAMILY 5 C-TERMINAL DOMAIN-CONTAINING PROTEIN"/>
    <property type="match status" value="1"/>
</dbReference>
<protein>
    <recommendedName>
        <fullName evidence="9">Glycoside hydrolase family 5 domain-containing protein</fullName>
    </recommendedName>
</protein>
<feature type="region of interest" description="Disordered" evidence="4">
    <location>
        <begin position="743"/>
        <end position="777"/>
    </location>
</feature>
<comment type="similarity">
    <text evidence="1">Belongs to the glycosyl hydrolase 5 (cellulase A) family.</text>
</comment>
<keyword evidence="8" id="KW-1185">Reference proteome</keyword>
<dbReference type="InterPro" id="IPR001547">
    <property type="entry name" value="Glyco_hydro_5"/>
</dbReference>
<gene>
    <name evidence="7" type="ORF">EHS25_004240</name>
</gene>
<reference evidence="7 8" key="1">
    <citation type="submission" date="2018-11" db="EMBL/GenBank/DDBJ databases">
        <title>Genome sequence of Saitozyma podzolica DSM 27192.</title>
        <authorList>
            <person name="Aliyu H."/>
            <person name="Gorte O."/>
            <person name="Ochsenreither K."/>
        </authorList>
    </citation>
    <scope>NUCLEOTIDE SEQUENCE [LARGE SCALE GENOMIC DNA]</scope>
    <source>
        <strain evidence="7 8">DSM 27192</strain>
    </source>
</reference>
<evidence type="ECO:0000256" key="2">
    <source>
        <dbReference type="ARBA" id="ARBA00022801"/>
    </source>
</evidence>
<name>A0A427YTM9_9TREE</name>
<evidence type="ECO:0008006" key="9">
    <source>
        <dbReference type="Google" id="ProtNLM"/>
    </source>
</evidence>
<dbReference type="AlphaFoldDB" id="A0A427YTM9"/>
<dbReference type="SUPFAM" id="SSF51445">
    <property type="entry name" value="(Trans)glycosidases"/>
    <property type="match status" value="1"/>
</dbReference>
<evidence type="ECO:0000259" key="6">
    <source>
        <dbReference type="Pfam" id="PF18564"/>
    </source>
</evidence>
<evidence type="ECO:0000313" key="8">
    <source>
        <dbReference type="Proteomes" id="UP000279259"/>
    </source>
</evidence>
<dbReference type="Pfam" id="PF00150">
    <property type="entry name" value="Cellulase"/>
    <property type="match status" value="1"/>
</dbReference>
<feature type="domain" description="Glycoside hydrolase family 5" evidence="5">
    <location>
        <begin position="84"/>
        <end position="147"/>
    </location>
</feature>
<dbReference type="Proteomes" id="UP000279259">
    <property type="component" value="Unassembled WGS sequence"/>
</dbReference>
<feature type="compositionally biased region" description="Polar residues" evidence="4">
    <location>
        <begin position="764"/>
        <end position="773"/>
    </location>
</feature>
<organism evidence="7 8">
    <name type="scientific">Saitozyma podzolica</name>
    <dbReference type="NCBI Taxonomy" id="1890683"/>
    <lineage>
        <taxon>Eukaryota</taxon>
        <taxon>Fungi</taxon>
        <taxon>Dikarya</taxon>
        <taxon>Basidiomycota</taxon>
        <taxon>Agaricomycotina</taxon>
        <taxon>Tremellomycetes</taxon>
        <taxon>Tremellales</taxon>
        <taxon>Trimorphomycetaceae</taxon>
        <taxon>Saitozyma</taxon>
    </lineage>
</organism>
<dbReference type="InterPro" id="IPR017853">
    <property type="entry name" value="GH"/>
</dbReference>
<dbReference type="InterPro" id="IPR041036">
    <property type="entry name" value="GH5_C"/>
</dbReference>
<feature type="domain" description="Glycoside hydrolase family 5 C-terminal" evidence="6">
    <location>
        <begin position="677"/>
        <end position="732"/>
    </location>
</feature>
<dbReference type="GO" id="GO:0000272">
    <property type="term" value="P:polysaccharide catabolic process"/>
    <property type="evidence" value="ECO:0007669"/>
    <property type="project" value="InterPro"/>
</dbReference>